<evidence type="ECO:0000313" key="14">
    <source>
        <dbReference type="EMBL" id="KAF5750772.1"/>
    </source>
</evidence>
<dbReference type="GO" id="GO:0006885">
    <property type="term" value="P:regulation of pH"/>
    <property type="evidence" value="ECO:0007669"/>
    <property type="project" value="TreeGrafter"/>
</dbReference>
<evidence type="ECO:0000256" key="4">
    <source>
        <dbReference type="ARBA" id="ARBA00022692"/>
    </source>
</evidence>
<protein>
    <submittedName>
        <fullName evidence="14">Cation/H(+) antiporter 27-like</fullName>
    </submittedName>
</protein>
<evidence type="ECO:0000256" key="3">
    <source>
        <dbReference type="ARBA" id="ARBA00022538"/>
    </source>
</evidence>
<feature type="domain" description="Cation/H(+) antiporter central" evidence="12">
    <location>
        <begin position="539"/>
        <end position="613"/>
    </location>
</feature>
<evidence type="ECO:0000259" key="12">
    <source>
        <dbReference type="Pfam" id="PF23256"/>
    </source>
</evidence>
<dbReference type="InParanoid" id="A0A7J7DWM3"/>
<evidence type="ECO:0000256" key="7">
    <source>
        <dbReference type="ARBA" id="ARBA00023065"/>
    </source>
</evidence>
<dbReference type="GO" id="GO:0015297">
    <property type="term" value="F:antiporter activity"/>
    <property type="evidence" value="ECO:0007669"/>
    <property type="project" value="InterPro"/>
</dbReference>
<feature type="domain" description="Cation/H+ exchanger transmembrane" evidence="11">
    <location>
        <begin position="55"/>
        <end position="436"/>
    </location>
</feature>
<evidence type="ECO:0000313" key="15">
    <source>
        <dbReference type="Proteomes" id="UP000593562"/>
    </source>
</evidence>
<comment type="caution">
    <text evidence="14">The sequence shown here is derived from an EMBL/GenBank/DDBJ whole genome shotgun (WGS) entry which is preliminary data.</text>
</comment>
<dbReference type="PANTHER" id="PTHR32468:SF96">
    <property type="entry name" value="CATION_H(+) ANTIPORTER 26-RELATED"/>
    <property type="match status" value="1"/>
</dbReference>
<evidence type="ECO:0000256" key="8">
    <source>
        <dbReference type="ARBA" id="ARBA00023136"/>
    </source>
</evidence>
<organism evidence="14 15">
    <name type="scientific">Tripterygium wilfordii</name>
    <name type="common">Thunder God vine</name>
    <dbReference type="NCBI Taxonomy" id="458696"/>
    <lineage>
        <taxon>Eukaryota</taxon>
        <taxon>Viridiplantae</taxon>
        <taxon>Streptophyta</taxon>
        <taxon>Embryophyta</taxon>
        <taxon>Tracheophyta</taxon>
        <taxon>Spermatophyta</taxon>
        <taxon>Magnoliopsida</taxon>
        <taxon>eudicotyledons</taxon>
        <taxon>Gunneridae</taxon>
        <taxon>Pentapetalae</taxon>
        <taxon>rosids</taxon>
        <taxon>fabids</taxon>
        <taxon>Celastrales</taxon>
        <taxon>Celastraceae</taxon>
        <taxon>Tripterygium</taxon>
    </lineage>
</organism>
<dbReference type="AlphaFoldDB" id="A0A7J7DWM3"/>
<keyword evidence="8 10" id="KW-0472">Membrane</keyword>
<keyword evidence="5" id="KW-0630">Potassium</keyword>
<dbReference type="PANTHER" id="PTHR32468">
    <property type="entry name" value="CATION/H + ANTIPORTER"/>
    <property type="match status" value="1"/>
</dbReference>
<feature type="transmembrane region" description="Helical" evidence="10">
    <location>
        <begin position="237"/>
        <end position="254"/>
    </location>
</feature>
<feature type="transmembrane region" description="Helical" evidence="10">
    <location>
        <begin position="318"/>
        <end position="336"/>
    </location>
</feature>
<feature type="transmembrane region" description="Helical" evidence="10">
    <location>
        <begin position="357"/>
        <end position="378"/>
    </location>
</feature>
<keyword evidence="3" id="KW-0633">Potassium transport</keyword>
<evidence type="ECO:0000256" key="5">
    <source>
        <dbReference type="ARBA" id="ARBA00022958"/>
    </source>
</evidence>
<dbReference type="InterPro" id="IPR050794">
    <property type="entry name" value="CPA2_transporter"/>
</dbReference>
<dbReference type="InterPro" id="IPR006153">
    <property type="entry name" value="Cation/H_exchanger_TM"/>
</dbReference>
<dbReference type="GO" id="GO:1902600">
    <property type="term" value="P:proton transmembrane transport"/>
    <property type="evidence" value="ECO:0007669"/>
    <property type="project" value="InterPro"/>
</dbReference>
<reference evidence="14 15" key="1">
    <citation type="journal article" date="2020" name="Nat. Commun.">
        <title>Genome of Tripterygium wilfordii and identification of cytochrome P450 involved in triptolide biosynthesis.</title>
        <authorList>
            <person name="Tu L."/>
            <person name="Su P."/>
            <person name="Zhang Z."/>
            <person name="Gao L."/>
            <person name="Wang J."/>
            <person name="Hu T."/>
            <person name="Zhou J."/>
            <person name="Zhang Y."/>
            <person name="Zhao Y."/>
            <person name="Liu Y."/>
            <person name="Song Y."/>
            <person name="Tong Y."/>
            <person name="Lu Y."/>
            <person name="Yang J."/>
            <person name="Xu C."/>
            <person name="Jia M."/>
            <person name="Peters R.J."/>
            <person name="Huang L."/>
            <person name="Gao W."/>
        </authorList>
    </citation>
    <scope>NUCLEOTIDE SEQUENCE [LARGE SCALE GENOMIC DNA]</scope>
    <source>
        <strain evidence="15">cv. XIE 37</strain>
        <tissue evidence="14">Leaf</tissue>
    </source>
</reference>
<dbReference type="Pfam" id="PF00999">
    <property type="entry name" value="Na_H_Exchanger"/>
    <property type="match status" value="1"/>
</dbReference>
<dbReference type="InterPro" id="IPR038770">
    <property type="entry name" value="Na+/solute_symporter_sf"/>
</dbReference>
<dbReference type="GO" id="GO:0016020">
    <property type="term" value="C:membrane"/>
    <property type="evidence" value="ECO:0007669"/>
    <property type="project" value="UniProtKB-SubCell"/>
</dbReference>
<feature type="transmembrane region" description="Helical" evidence="10">
    <location>
        <begin position="170"/>
        <end position="191"/>
    </location>
</feature>
<keyword evidence="4 10" id="KW-0812">Transmembrane</keyword>
<feature type="transmembrane region" description="Helical" evidence="10">
    <location>
        <begin position="133"/>
        <end position="158"/>
    </location>
</feature>
<evidence type="ECO:0000256" key="1">
    <source>
        <dbReference type="ARBA" id="ARBA00004141"/>
    </source>
</evidence>
<dbReference type="InterPro" id="IPR057291">
    <property type="entry name" value="CHX17_2nd"/>
</dbReference>
<evidence type="ECO:0000259" key="11">
    <source>
        <dbReference type="Pfam" id="PF00999"/>
    </source>
</evidence>
<dbReference type="Pfam" id="PF23256">
    <property type="entry name" value="CHX17_2nd"/>
    <property type="match status" value="1"/>
</dbReference>
<feature type="domain" description="Cation/H(+) antiporter C-terminal" evidence="13">
    <location>
        <begin position="625"/>
        <end position="769"/>
    </location>
</feature>
<keyword evidence="15" id="KW-1185">Reference proteome</keyword>
<sequence>MNSSSFTANVTLGTRNVTIFCEPFTKLGKYSLGEDLTHFPLQLLMLQVGLVTTVTIFLQFFLQPFGQPSFVPQVLGGIAVGPSFLARDERYKRKFFSPRSEIVLDVCEAMGFTFFVFLLSVRLDLTILKKCGNLAVLIGFTSFIFPLIITLFAAHLLRRIVQLDEEVQKSLTIIATLVSTTSFHVVLHLLTDLNLLNSELGRLALSSSMISGFVSGIFLIITLALKDALETSATSMLLMQLTKVSMILISVFILRRIMLWMMRRTPDGKPLKESYTIAINIMVLVFSLWGEYTGQHYFVGPIILGLATPEGPPMGSSLSDKIGCFVSAVLMPCYTINLGRRVDTFLVSFQNFAVIEFLFVISSTVKFAAVMIPSVLYYNMPFLDGLALGFLLNCKGLVDIQIFERARQVKGVDTEVFSIIVFSALFQSAILTPLVKAVYDPSRRYVAYTRRTIQHCKRNTELRIIACIHEQENVPTLITILEASNPTRENPIGVYVLNLEGLVGTALPLLIQHNYESSSQPHKQTKTHHIFNAFRQYEFRNQGLVMVQCFTAIAPSTTMHEDVCSMALEKCASLVIIPFQTYDSPTIRTLNKMVLQKAPCSVCILFDRGQFGESRSTFTAQLTTNVCIIYLGGPDDHETLAFGARMAEHPSVRLTVLRLVAIRPHSGDLFEKRRDSNIINDFRISNRDNDNVEYREESVTEGADTARLLRSWGYNDYDLVMVGRRHDNDSPLLSGLSMWSEIEELGVVGDLLASSDSQCTASVLIVQQQASVVQEMLQSSKHTVRTP</sequence>
<dbReference type="Gene3D" id="1.20.1530.20">
    <property type="match status" value="1"/>
</dbReference>
<gene>
    <name evidence="14" type="ORF">HS088_TW03G01111</name>
</gene>
<feature type="transmembrane region" description="Helical" evidence="10">
    <location>
        <begin position="102"/>
        <end position="121"/>
    </location>
</feature>
<dbReference type="Proteomes" id="UP000593562">
    <property type="component" value="Unassembled WGS sequence"/>
</dbReference>
<evidence type="ECO:0000256" key="2">
    <source>
        <dbReference type="ARBA" id="ARBA00022448"/>
    </source>
</evidence>
<dbReference type="EMBL" id="JAAARO010000003">
    <property type="protein sequence ID" value="KAF5750772.1"/>
    <property type="molecule type" value="Genomic_DNA"/>
</dbReference>
<feature type="transmembrane region" description="Helical" evidence="10">
    <location>
        <begin position="275"/>
        <end position="298"/>
    </location>
</feature>
<comment type="similarity">
    <text evidence="9">Belongs to the monovalent cation:proton antiporter 2 (CPA2) transporter (TC 2.A.37) family. CHX (TC 2.A.37.4) subfamily.</text>
</comment>
<dbReference type="Pfam" id="PF23259">
    <property type="entry name" value="CHX17_C"/>
    <property type="match status" value="1"/>
</dbReference>
<feature type="transmembrane region" description="Helical" evidence="10">
    <location>
        <begin position="203"/>
        <end position="225"/>
    </location>
</feature>
<name>A0A7J7DWM3_TRIWF</name>
<evidence type="ECO:0000259" key="13">
    <source>
        <dbReference type="Pfam" id="PF23259"/>
    </source>
</evidence>
<evidence type="ECO:0000256" key="6">
    <source>
        <dbReference type="ARBA" id="ARBA00022989"/>
    </source>
</evidence>
<accession>A0A7J7DWM3</accession>
<dbReference type="GO" id="GO:0012505">
    <property type="term" value="C:endomembrane system"/>
    <property type="evidence" value="ECO:0007669"/>
    <property type="project" value="TreeGrafter"/>
</dbReference>
<proteinExistence type="inferred from homology"/>
<feature type="transmembrane region" description="Helical" evidence="10">
    <location>
        <begin position="43"/>
        <end position="62"/>
    </location>
</feature>
<evidence type="ECO:0000256" key="9">
    <source>
        <dbReference type="ARBA" id="ARBA00038341"/>
    </source>
</evidence>
<keyword evidence="7" id="KW-0406">Ion transport</keyword>
<comment type="subcellular location">
    <subcellularLocation>
        <location evidence="1">Membrane</location>
        <topology evidence="1">Multi-pass membrane protein</topology>
    </subcellularLocation>
</comment>
<dbReference type="GO" id="GO:0006813">
    <property type="term" value="P:potassium ion transport"/>
    <property type="evidence" value="ECO:0007669"/>
    <property type="project" value="UniProtKB-KW"/>
</dbReference>
<keyword evidence="6 10" id="KW-1133">Transmembrane helix</keyword>
<dbReference type="InterPro" id="IPR057290">
    <property type="entry name" value="CHX17_C"/>
</dbReference>
<keyword evidence="2" id="KW-0813">Transport</keyword>
<evidence type="ECO:0000256" key="10">
    <source>
        <dbReference type="SAM" id="Phobius"/>
    </source>
</evidence>